<evidence type="ECO:0000313" key="3">
    <source>
        <dbReference type="Proteomes" id="UP001066276"/>
    </source>
</evidence>
<sequence>MPARSLGPSSSSIDSARRSGVGEGDGSHWKAHAGDRQTQRQQLAAFNPRASMAQQAVERSGGVREGALYDPSLVISEGASI</sequence>
<dbReference type="AlphaFoldDB" id="A0AAV7R3I5"/>
<gene>
    <name evidence="2" type="ORF">NDU88_011496</name>
</gene>
<comment type="caution">
    <text evidence="2">The sequence shown here is derived from an EMBL/GenBank/DDBJ whole genome shotgun (WGS) entry which is preliminary data.</text>
</comment>
<evidence type="ECO:0000256" key="1">
    <source>
        <dbReference type="SAM" id="MobiDB-lite"/>
    </source>
</evidence>
<dbReference type="Proteomes" id="UP001066276">
    <property type="component" value="Chromosome 6"/>
</dbReference>
<keyword evidence="3" id="KW-1185">Reference proteome</keyword>
<evidence type="ECO:0000313" key="2">
    <source>
        <dbReference type="EMBL" id="KAJ1145205.1"/>
    </source>
</evidence>
<feature type="region of interest" description="Disordered" evidence="1">
    <location>
        <begin position="1"/>
        <end position="41"/>
    </location>
</feature>
<accession>A0AAV7R3I5</accession>
<feature type="compositionally biased region" description="Basic and acidic residues" evidence="1">
    <location>
        <begin position="25"/>
        <end position="38"/>
    </location>
</feature>
<proteinExistence type="predicted"/>
<name>A0AAV7R3I5_PLEWA</name>
<reference evidence="2" key="1">
    <citation type="journal article" date="2022" name="bioRxiv">
        <title>Sequencing and chromosome-scale assembly of the giantPleurodeles waltlgenome.</title>
        <authorList>
            <person name="Brown T."/>
            <person name="Elewa A."/>
            <person name="Iarovenko S."/>
            <person name="Subramanian E."/>
            <person name="Araus A.J."/>
            <person name="Petzold A."/>
            <person name="Susuki M."/>
            <person name="Suzuki K.-i.T."/>
            <person name="Hayashi T."/>
            <person name="Toyoda A."/>
            <person name="Oliveira C."/>
            <person name="Osipova E."/>
            <person name="Leigh N.D."/>
            <person name="Simon A."/>
            <person name="Yun M.H."/>
        </authorList>
    </citation>
    <scope>NUCLEOTIDE SEQUENCE</scope>
    <source>
        <strain evidence="2">20211129_DDA</strain>
        <tissue evidence="2">Liver</tissue>
    </source>
</reference>
<organism evidence="2 3">
    <name type="scientific">Pleurodeles waltl</name>
    <name type="common">Iberian ribbed newt</name>
    <dbReference type="NCBI Taxonomy" id="8319"/>
    <lineage>
        <taxon>Eukaryota</taxon>
        <taxon>Metazoa</taxon>
        <taxon>Chordata</taxon>
        <taxon>Craniata</taxon>
        <taxon>Vertebrata</taxon>
        <taxon>Euteleostomi</taxon>
        <taxon>Amphibia</taxon>
        <taxon>Batrachia</taxon>
        <taxon>Caudata</taxon>
        <taxon>Salamandroidea</taxon>
        <taxon>Salamandridae</taxon>
        <taxon>Pleurodelinae</taxon>
        <taxon>Pleurodeles</taxon>
    </lineage>
</organism>
<dbReference type="EMBL" id="JANPWB010000010">
    <property type="protein sequence ID" value="KAJ1145205.1"/>
    <property type="molecule type" value="Genomic_DNA"/>
</dbReference>
<protein>
    <submittedName>
        <fullName evidence="2">Uncharacterized protein</fullName>
    </submittedName>
</protein>